<keyword evidence="2" id="KW-1185">Reference proteome</keyword>
<accession>A0A8T9B250</accession>
<name>A0A8T9B250_9HELO</name>
<dbReference type="EMBL" id="QGMF01001546">
    <property type="protein sequence ID" value="TVY12593.1"/>
    <property type="molecule type" value="Genomic_DNA"/>
</dbReference>
<reference evidence="1 2" key="1">
    <citation type="submission" date="2018-05" db="EMBL/GenBank/DDBJ databases">
        <title>Whole genome sequencing for identification of molecular markers to develop diagnostic detection tools for the regulated plant pathogen Lachnellula willkommii.</title>
        <authorList>
            <person name="Giroux E."/>
            <person name="Bilodeau G."/>
        </authorList>
    </citation>
    <scope>NUCLEOTIDE SEQUENCE [LARGE SCALE GENOMIC DNA]</scope>
    <source>
        <strain evidence="1 2">CBS 203.66</strain>
    </source>
</reference>
<organism evidence="1 2">
    <name type="scientific">Lachnellula arida</name>
    <dbReference type="NCBI Taxonomy" id="1316785"/>
    <lineage>
        <taxon>Eukaryota</taxon>
        <taxon>Fungi</taxon>
        <taxon>Dikarya</taxon>
        <taxon>Ascomycota</taxon>
        <taxon>Pezizomycotina</taxon>
        <taxon>Leotiomycetes</taxon>
        <taxon>Helotiales</taxon>
        <taxon>Lachnaceae</taxon>
        <taxon>Lachnellula</taxon>
    </lineage>
</organism>
<dbReference type="OrthoDB" id="9983560at2759"/>
<protein>
    <submittedName>
        <fullName evidence="1">Uncharacterized protein</fullName>
    </submittedName>
</protein>
<evidence type="ECO:0000313" key="1">
    <source>
        <dbReference type="EMBL" id="TVY12593.1"/>
    </source>
</evidence>
<dbReference type="AlphaFoldDB" id="A0A8T9B250"/>
<gene>
    <name evidence="1" type="ORF">LARI1_G009349</name>
</gene>
<proteinExistence type="predicted"/>
<sequence>MGRHPQRSDIVKYVAGRAARSYTRGRNSLLAVKARYDPGFLFWAHAAVGSDVFWKVGENRALYRV</sequence>
<comment type="caution">
    <text evidence="1">The sequence shown here is derived from an EMBL/GenBank/DDBJ whole genome shotgun (WGS) entry which is preliminary data.</text>
</comment>
<evidence type="ECO:0000313" key="2">
    <source>
        <dbReference type="Proteomes" id="UP000469559"/>
    </source>
</evidence>
<dbReference type="Proteomes" id="UP000469559">
    <property type="component" value="Unassembled WGS sequence"/>
</dbReference>